<dbReference type="PATRIC" id="fig|1352936.5.peg.4463"/>
<feature type="region of interest" description="Disordered" evidence="1">
    <location>
        <begin position="84"/>
        <end position="111"/>
    </location>
</feature>
<dbReference type="AlphaFoldDB" id="V6KAD1"/>
<dbReference type="HOGENOM" id="CLU_1854144_0_0_11"/>
<evidence type="ECO:0000313" key="3">
    <source>
        <dbReference type="Proteomes" id="UP000017984"/>
    </source>
</evidence>
<feature type="compositionally biased region" description="Low complexity" evidence="1">
    <location>
        <begin position="86"/>
        <end position="101"/>
    </location>
</feature>
<comment type="caution">
    <text evidence="2">The sequence shown here is derived from an EMBL/GenBank/DDBJ whole genome shotgun (WGS) entry which is preliminary data.</text>
</comment>
<keyword evidence="3" id="KW-1185">Reference proteome</keyword>
<sequence length="138" mass="13576">MVVAERLRSGGDRIGVGRPVVGQGTDGYGGEVELSCTAQAGPLEVGQRDGGRVRVADRRDGVDVCGCGVGGGVVRVEADRLRAREPGGPAARGADAVAGGDQPRLGTAAGGSVGRAQRAAFTAGVLGTDAPSAPNAPM</sequence>
<evidence type="ECO:0000313" key="2">
    <source>
        <dbReference type="EMBL" id="EST29120.1"/>
    </source>
</evidence>
<organism evidence="2 3">
    <name type="scientific">Streptomyces roseochromogenus subsp. oscitans DS 12.976</name>
    <dbReference type="NCBI Taxonomy" id="1352936"/>
    <lineage>
        <taxon>Bacteria</taxon>
        <taxon>Bacillati</taxon>
        <taxon>Actinomycetota</taxon>
        <taxon>Actinomycetes</taxon>
        <taxon>Kitasatosporales</taxon>
        <taxon>Streptomycetaceae</taxon>
        <taxon>Streptomyces</taxon>
    </lineage>
</organism>
<dbReference type="EMBL" id="AWQX01000184">
    <property type="protein sequence ID" value="EST29120.1"/>
    <property type="molecule type" value="Genomic_DNA"/>
</dbReference>
<name>V6KAD1_STRRC</name>
<protein>
    <submittedName>
        <fullName evidence="2">Uncharacterized protein</fullName>
    </submittedName>
</protein>
<gene>
    <name evidence="2" type="ORF">M878_21305</name>
</gene>
<reference evidence="2 3" key="1">
    <citation type="journal article" date="2014" name="Genome Announc.">
        <title>Draft Genome Sequence of Streptomyces roseochromogenes subsp. oscitans DS 12.976, Producer of the Aminocoumarin Antibiotic Clorobiocin.</title>
        <authorList>
            <person name="Ruckert C."/>
            <person name="Kalinowski J."/>
            <person name="Heide L."/>
            <person name="Apel A.K."/>
        </authorList>
    </citation>
    <scope>NUCLEOTIDE SEQUENCE [LARGE SCALE GENOMIC DNA]</scope>
    <source>
        <strain evidence="2 3">DS 12.976</strain>
    </source>
</reference>
<evidence type="ECO:0000256" key="1">
    <source>
        <dbReference type="SAM" id="MobiDB-lite"/>
    </source>
</evidence>
<dbReference type="Proteomes" id="UP000017984">
    <property type="component" value="Chromosome"/>
</dbReference>
<accession>V6KAD1</accession>
<proteinExistence type="predicted"/>